<dbReference type="Pfam" id="PF00494">
    <property type="entry name" value="SQS_PSY"/>
    <property type="match status" value="1"/>
</dbReference>
<comment type="caution">
    <text evidence="1">The sequence shown here is derived from an EMBL/GenBank/DDBJ whole genome shotgun (WGS) entry which is preliminary data.</text>
</comment>
<dbReference type="eggNOG" id="COG1562">
    <property type="taxonomic scope" value="Bacteria"/>
</dbReference>
<dbReference type="Proteomes" id="UP000004728">
    <property type="component" value="Unassembled WGS sequence"/>
</dbReference>
<dbReference type="PANTHER" id="PTHR31480">
    <property type="entry name" value="BIFUNCTIONAL LYCOPENE CYCLASE/PHYTOENE SYNTHASE"/>
    <property type="match status" value="1"/>
</dbReference>
<organism evidence="1 2">
    <name type="scientific">Novosphingobium nitrogenifigens DSM 19370</name>
    <dbReference type="NCBI Taxonomy" id="983920"/>
    <lineage>
        <taxon>Bacteria</taxon>
        <taxon>Pseudomonadati</taxon>
        <taxon>Pseudomonadota</taxon>
        <taxon>Alphaproteobacteria</taxon>
        <taxon>Sphingomonadales</taxon>
        <taxon>Sphingomonadaceae</taxon>
        <taxon>Novosphingobium</taxon>
    </lineage>
</organism>
<evidence type="ECO:0000313" key="1">
    <source>
        <dbReference type="EMBL" id="EGD59483.1"/>
    </source>
</evidence>
<reference evidence="1 2" key="1">
    <citation type="journal article" date="2012" name="J. Bacteriol.">
        <title>Draft Genome Sequence of Novosphingobium nitrogenifigens Y88T.</title>
        <authorList>
            <person name="Strabala T.J."/>
            <person name="Macdonald L."/>
            <person name="Liu V."/>
            <person name="Smit A.M."/>
        </authorList>
    </citation>
    <scope>NUCLEOTIDE SEQUENCE [LARGE SCALE GENOMIC DNA]</scope>
    <source>
        <strain evidence="1 2">DSM 19370</strain>
    </source>
</reference>
<dbReference type="InParanoid" id="F1Z7H1"/>
<evidence type="ECO:0000313" key="2">
    <source>
        <dbReference type="Proteomes" id="UP000004728"/>
    </source>
</evidence>
<protein>
    <submittedName>
        <fullName evidence="1">Squalene synthase HpnC</fullName>
    </submittedName>
</protein>
<sequence>MEAAELASGKGHRDENFPVASLIIRPEHRAPVMAYYRFARAADDIADNPDAPQEDKLALLAHMRAGLSGVGSPEAMALREVMAERGIDPVHAHDLLDAFVRDVTVDRYADWDDLIGYCRLSAMPVGRYVLDVHGESRATWAANDALCAALQIINHLQDCAKDYATIGRVYIPLDTGLHVTDLGADHASPSLRAIIAGLAHRTNGLLRQSAGFAAQIRDRRLAAEVAAIQRLAESLCDRLERRDPLCENVHHSKIEALVLGASAAIPTLLRRRNP</sequence>
<dbReference type="InterPro" id="IPR017827">
    <property type="entry name" value="HSQ_synthase_HpnC"/>
</dbReference>
<accession>F1Z7H1</accession>
<dbReference type="HOGENOM" id="CLU_037269_0_1_5"/>
<dbReference type="NCBIfam" id="TIGR03464">
    <property type="entry name" value="HpnC"/>
    <property type="match status" value="1"/>
</dbReference>
<name>F1Z7H1_9SPHN</name>
<dbReference type="InterPro" id="IPR002060">
    <property type="entry name" value="Squ/phyt_synthse"/>
</dbReference>
<dbReference type="GO" id="GO:0004311">
    <property type="term" value="F:geranylgeranyl diphosphate synthase activity"/>
    <property type="evidence" value="ECO:0007669"/>
    <property type="project" value="InterPro"/>
</dbReference>
<dbReference type="EMBL" id="AEWJ01000032">
    <property type="protein sequence ID" value="EGD59483.1"/>
    <property type="molecule type" value="Genomic_DNA"/>
</dbReference>
<proteinExistence type="predicted"/>
<dbReference type="AlphaFoldDB" id="F1Z7H1"/>
<dbReference type="OrthoDB" id="9807580at2"/>
<gene>
    <name evidence="1" type="ORF">Y88_1515</name>
</gene>
<dbReference type="STRING" id="983920.Y88_1515"/>
<dbReference type="SUPFAM" id="SSF48576">
    <property type="entry name" value="Terpenoid synthases"/>
    <property type="match status" value="1"/>
</dbReference>
<dbReference type="SFLD" id="SFLDG01018">
    <property type="entry name" value="Squalene/Phytoene_Synthase_Lik"/>
    <property type="match status" value="1"/>
</dbReference>
<dbReference type="Gene3D" id="1.10.600.10">
    <property type="entry name" value="Farnesyl Diphosphate Synthase"/>
    <property type="match status" value="1"/>
</dbReference>
<dbReference type="InterPro" id="IPR008949">
    <property type="entry name" value="Isoprenoid_synthase_dom_sf"/>
</dbReference>
<dbReference type="SFLD" id="SFLDS00005">
    <property type="entry name" value="Isoprenoid_Synthase_Type_I"/>
    <property type="match status" value="1"/>
</dbReference>
<dbReference type="RefSeq" id="WP_008067662.1">
    <property type="nucleotide sequence ID" value="NZ_AQWK01000015.1"/>
</dbReference>
<keyword evidence="2" id="KW-1185">Reference proteome</keyword>